<accession>A0ABQ0H656</accession>
<name>A0ABQ0H656_9HYPH</name>
<keyword evidence="2" id="KW-1185">Reference proteome</keyword>
<evidence type="ECO:0000313" key="1">
    <source>
        <dbReference type="EMBL" id="GAB1584385.1"/>
    </source>
</evidence>
<sequence length="71" mass="7754">MESVLAVVACLSTQPLCEVHVLSDPLPRVQCVSISQPLAAQWAGQHPNQKISRIFCADPKELNNMLGRSRA</sequence>
<dbReference type="EMBL" id="BAAFZP010000002">
    <property type="protein sequence ID" value="GAB1584385.1"/>
    <property type="molecule type" value="Genomic_DNA"/>
</dbReference>
<proteinExistence type="predicted"/>
<protein>
    <submittedName>
        <fullName evidence="1">Uncharacterized protein</fullName>
    </submittedName>
</protein>
<comment type="caution">
    <text evidence="1">The sequence shown here is derived from an EMBL/GenBank/DDBJ whole genome shotgun (WGS) entry which is preliminary data.</text>
</comment>
<dbReference type="Proteomes" id="UP001628091">
    <property type="component" value="Unassembled WGS sequence"/>
</dbReference>
<dbReference type="RefSeq" id="WP_183432218.1">
    <property type="nucleotide sequence ID" value="NZ_BAAFZP010000002.1"/>
</dbReference>
<evidence type="ECO:0000313" key="2">
    <source>
        <dbReference type="Proteomes" id="UP001628091"/>
    </source>
</evidence>
<reference evidence="1 2" key="1">
    <citation type="submission" date="2024-10" db="EMBL/GenBank/DDBJ databases">
        <title>Isolation, draft genome sequencing and identification of Phyllobacterium sp. NSA23, isolated from leaf soil.</title>
        <authorList>
            <person name="Akita H."/>
        </authorList>
    </citation>
    <scope>NUCLEOTIDE SEQUENCE [LARGE SCALE GENOMIC DNA]</scope>
    <source>
        <strain evidence="1 2">NSA23</strain>
    </source>
</reference>
<gene>
    <name evidence="1" type="ORF">PPNSA23_43280</name>
</gene>
<organism evidence="1 2">
    <name type="scientific">Phyllobacterium phragmitis</name>
    <dbReference type="NCBI Taxonomy" id="2670329"/>
    <lineage>
        <taxon>Bacteria</taxon>
        <taxon>Pseudomonadati</taxon>
        <taxon>Pseudomonadota</taxon>
        <taxon>Alphaproteobacteria</taxon>
        <taxon>Hyphomicrobiales</taxon>
        <taxon>Phyllobacteriaceae</taxon>
        <taxon>Phyllobacterium</taxon>
    </lineage>
</organism>